<dbReference type="EMBL" id="CAMXCT010003068">
    <property type="protein sequence ID" value="CAI4002238.1"/>
    <property type="molecule type" value="Genomic_DNA"/>
</dbReference>
<protein>
    <submittedName>
        <fullName evidence="2">Glucuronosyltransferase PGSIP6</fullName>
    </submittedName>
</protein>
<dbReference type="Proteomes" id="UP001152797">
    <property type="component" value="Unassembled WGS sequence"/>
</dbReference>
<dbReference type="OrthoDB" id="2014201at2759"/>
<keyword evidence="3" id="KW-1185">Reference proteome</keyword>
<dbReference type="Gene3D" id="3.90.550.10">
    <property type="entry name" value="Spore Coat Polysaccharide Biosynthesis Protein SpsA, Chain A"/>
    <property type="match status" value="1"/>
</dbReference>
<dbReference type="GO" id="GO:0016757">
    <property type="term" value="F:glycosyltransferase activity"/>
    <property type="evidence" value="ECO:0007669"/>
    <property type="project" value="InterPro"/>
</dbReference>
<organism evidence="1">
    <name type="scientific">Cladocopium goreaui</name>
    <dbReference type="NCBI Taxonomy" id="2562237"/>
    <lineage>
        <taxon>Eukaryota</taxon>
        <taxon>Sar</taxon>
        <taxon>Alveolata</taxon>
        <taxon>Dinophyceae</taxon>
        <taxon>Suessiales</taxon>
        <taxon>Symbiodiniaceae</taxon>
        <taxon>Cladocopium</taxon>
    </lineage>
</organism>
<proteinExistence type="predicted"/>
<dbReference type="SUPFAM" id="SSF53448">
    <property type="entry name" value="Nucleotide-diphospho-sugar transferases"/>
    <property type="match status" value="1"/>
</dbReference>
<accession>A0A9P1D227</accession>
<dbReference type="Pfam" id="PF01501">
    <property type="entry name" value="Glyco_transf_8"/>
    <property type="match status" value="1"/>
</dbReference>
<comment type="caution">
    <text evidence="1">The sequence shown here is derived from an EMBL/GenBank/DDBJ whole genome shotgun (WGS) entry which is preliminary data.</text>
</comment>
<dbReference type="InterPro" id="IPR002495">
    <property type="entry name" value="Glyco_trans_8"/>
</dbReference>
<name>A0A9P1D227_9DINO</name>
<dbReference type="PANTHER" id="PTHR11183">
    <property type="entry name" value="GLYCOGENIN SUBFAMILY MEMBER"/>
    <property type="match status" value="1"/>
</dbReference>
<dbReference type="EMBL" id="CAMXCT020003068">
    <property type="protein sequence ID" value="CAL1155613.1"/>
    <property type="molecule type" value="Genomic_DNA"/>
</dbReference>
<evidence type="ECO:0000313" key="1">
    <source>
        <dbReference type="EMBL" id="CAI4002238.1"/>
    </source>
</evidence>
<evidence type="ECO:0000313" key="2">
    <source>
        <dbReference type="EMBL" id="CAL4789550.1"/>
    </source>
</evidence>
<sequence length="251" mass="28620">MEHGADGSGDLTYVTLITSDDFLMAVQALASSFRSSGTKHLPMLVLHTEQVSSNTLARLSRDSSLTLRAVETIPNPHSTSVPGWVNSGFTKLRVWEQDDFAKLVYIDADCLVLENVDELFDRSCPAFCPDVFPPDKFNAGVMVLEPSRKIFQEMLTQVEQMPSHDGGDTGFLNSFFPDWYSWPAEQRLPFRYNALRTMYWFTHSNPGYWKSVAPVKVLHFCSSPKPWDSDAKKGDLEQIWWEHYLRSQIPF</sequence>
<dbReference type="InterPro" id="IPR050587">
    <property type="entry name" value="GNT1/Glycosyltrans_8"/>
</dbReference>
<dbReference type="AlphaFoldDB" id="A0A9P1D227"/>
<reference evidence="2 3" key="2">
    <citation type="submission" date="2024-05" db="EMBL/GenBank/DDBJ databases">
        <authorList>
            <person name="Chen Y."/>
            <person name="Shah S."/>
            <person name="Dougan E. K."/>
            <person name="Thang M."/>
            <person name="Chan C."/>
        </authorList>
    </citation>
    <scope>NUCLEOTIDE SEQUENCE [LARGE SCALE GENOMIC DNA]</scope>
</reference>
<gene>
    <name evidence="1" type="ORF">C1SCF055_LOCUS28207</name>
</gene>
<dbReference type="InterPro" id="IPR029044">
    <property type="entry name" value="Nucleotide-diphossugar_trans"/>
</dbReference>
<dbReference type="EMBL" id="CAMXCT030003068">
    <property type="protein sequence ID" value="CAL4789550.1"/>
    <property type="molecule type" value="Genomic_DNA"/>
</dbReference>
<evidence type="ECO:0000313" key="3">
    <source>
        <dbReference type="Proteomes" id="UP001152797"/>
    </source>
</evidence>
<reference evidence="1" key="1">
    <citation type="submission" date="2022-10" db="EMBL/GenBank/DDBJ databases">
        <authorList>
            <person name="Chen Y."/>
            <person name="Dougan E. K."/>
            <person name="Chan C."/>
            <person name="Rhodes N."/>
            <person name="Thang M."/>
        </authorList>
    </citation>
    <scope>NUCLEOTIDE SEQUENCE</scope>
</reference>
<dbReference type="CDD" id="cd02537">
    <property type="entry name" value="GT8_Glycogenin"/>
    <property type="match status" value="1"/>
</dbReference>